<dbReference type="KEGG" id="gsh:117349763"/>
<dbReference type="OrthoDB" id="9666214at2759"/>
<evidence type="ECO:0000256" key="1">
    <source>
        <dbReference type="SAM" id="Phobius"/>
    </source>
</evidence>
<protein>
    <submittedName>
        <fullName evidence="4">Transmembrane protein PVRIG</fullName>
    </submittedName>
</protein>
<keyword evidence="1" id="KW-0472">Membrane</keyword>
<dbReference type="InterPro" id="IPR036179">
    <property type="entry name" value="Ig-like_dom_sf"/>
</dbReference>
<dbReference type="PANTHER" id="PTHR39220:SF1">
    <property type="entry name" value="TRANSMEMBRANE PROTEIN PVRIG"/>
    <property type="match status" value="1"/>
</dbReference>
<dbReference type="AlphaFoldDB" id="A0A6P8PDP5"/>
<dbReference type="InterPro" id="IPR034452">
    <property type="entry name" value="TM_PVRIG"/>
</dbReference>
<accession>A0A6P8PDP5</accession>
<reference evidence="4" key="1">
    <citation type="submission" date="2025-08" db="UniProtKB">
        <authorList>
            <consortium name="RefSeq"/>
        </authorList>
    </citation>
    <scope>IDENTIFICATION</scope>
</reference>
<dbReference type="GO" id="GO:0005886">
    <property type="term" value="C:plasma membrane"/>
    <property type="evidence" value="ECO:0007669"/>
    <property type="project" value="TreeGrafter"/>
</dbReference>
<dbReference type="GO" id="GO:0050860">
    <property type="term" value="P:negative regulation of T cell receptor signaling pathway"/>
    <property type="evidence" value="ECO:0007669"/>
    <property type="project" value="InterPro"/>
</dbReference>
<gene>
    <name evidence="4" type="primary">PVRIG</name>
</gene>
<sequence length="274" mass="30998">MPREVVLLGSLVLTCFGTGIISPKVHIWTEKPQQPEDPLKVSCSFSRHNEHLVQVNWRRQEGNETPINIAVFNPNMGISRHPDYKEIVLLYNESDNNISIFLTKGNMKEKNSTYCCKFITFPDGNLESCIEIPVTAPEVPVSSRWTLRMDILGTLLVGIFLLLGITILLFKILKKRVRKYPQQGNLHETTECQRTEMTVETPQTQGSTLSSLHMNNLNGFGNIFRYKFGLGSGTGTFMPQPPSDFVSMENWLYYEGATPARTNVKTIKEQQPGT</sequence>
<keyword evidence="1 4" id="KW-0812">Transmembrane</keyword>
<evidence type="ECO:0000259" key="2">
    <source>
        <dbReference type="Pfam" id="PF25456"/>
    </source>
</evidence>
<proteinExistence type="predicted"/>
<dbReference type="GO" id="GO:0038023">
    <property type="term" value="F:signaling receptor activity"/>
    <property type="evidence" value="ECO:0007669"/>
    <property type="project" value="InterPro"/>
</dbReference>
<keyword evidence="3" id="KW-1185">Reference proteome</keyword>
<organism evidence="3 4">
    <name type="scientific">Geotrypetes seraphini</name>
    <name type="common">Gaboon caecilian</name>
    <name type="synonym">Caecilia seraphini</name>
    <dbReference type="NCBI Taxonomy" id="260995"/>
    <lineage>
        <taxon>Eukaryota</taxon>
        <taxon>Metazoa</taxon>
        <taxon>Chordata</taxon>
        <taxon>Craniata</taxon>
        <taxon>Vertebrata</taxon>
        <taxon>Euteleostomi</taxon>
        <taxon>Amphibia</taxon>
        <taxon>Gymnophiona</taxon>
        <taxon>Geotrypetes</taxon>
    </lineage>
</organism>
<keyword evidence="1" id="KW-1133">Transmembrane helix</keyword>
<dbReference type="InterPro" id="IPR013783">
    <property type="entry name" value="Ig-like_fold"/>
</dbReference>
<dbReference type="CTD" id="79037"/>
<dbReference type="GeneID" id="117349763"/>
<dbReference type="SUPFAM" id="SSF48726">
    <property type="entry name" value="Immunoglobulin"/>
    <property type="match status" value="1"/>
</dbReference>
<feature type="domain" description="Transmembrane protein PVRIG immunoglobulin-like" evidence="2">
    <location>
        <begin position="37"/>
        <end position="132"/>
    </location>
</feature>
<feature type="transmembrane region" description="Helical" evidence="1">
    <location>
        <begin position="151"/>
        <end position="173"/>
    </location>
</feature>
<evidence type="ECO:0000313" key="3">
    <source>
        <dbReference type="Proteomes" id="UP000515159"/>
    </source>
</evidence>
<dbReference type="FunCoup" id="A0A6P8PDP5">
    <property type="interactions" value="178"/>
</dbReference>
<dbReference type="PANTHER" id="PTHR39220">
    <property type="entry name" value="TRANSMEMBRANE PROTEIN PVRIG"/>
    <property type="match status" value="1"/>
</dbReference>
<dbReference type="Proteomes" id="UP000515159">
    <property type="component" value="Chromosome 16"/>
</dbReference>
<dbReference type="InParanoid" id="A0A6P8PDP5"/>
<name>A0A6P8PDP5_GEOSA</name>
<dbReference type="InterPro" id="IPR057367">
    <property type="entry name" value="Ig_PVRIG"/>
</dbReference>
<dbReference type="Gene3D" id="2.60.40.10">
    <property type="entry name" value="Immunoglobulins"/>
    <property type="match status" value="1"/>
</dbReference>
<dbReference type="RefSeq" id="XP_033779245.1">
    <property type="nucleotide sequence ID" value="XM_033923354.1"/>
</dbReference>
<evidence type="ECO:0000313" key="4">
    <source>
        <dbReference type="RefSeq" id="XP_033779245.1"/>
    </source>
</evidence>
<dbReference type="Pfam" id="PF25456">
    <property type="entry name" value="Ig_PVRIG"/>
    <property type="match status" value="1"/>
</dbReference>